<keyword evidence="1" id="KW-1133">Transmembrane helix</keyword>
<proteinExistence type="predicted"/>
<keyword evidence="1" id="KW-0472">Membrane</keyword>
<evidence type="ECO:0000256" key="1">
    <source>
        <dbReference type="SAM" id="Phobius"/>
    </source>
</evidence>
<comment type="caution">
    <text evidence="2">The sequence shown here is derived from an EMBL/GenBank/DDBJ whole genome shotgun (WGS) entry which is preliminary data.</text>
</comment>
<organism evidence="2 3">
    <name type="scientific">Streptomyces umbrinus</name>
    <dbReference type="NCBI Taxonomy" id="67370"/>
    <lineage>
        <taxon>Bacteria</taxon>
        <taxon>Bacillati</taxon>
        <taxon>Actinomycetota</taxon>
        <taxon>Actinomycetes</taxon>
        <taxon>Kitasatosporales</taxon>
        <taxon>Streptomycetaceae</taxon>
        <taxon>Streptomyces</taxon>
        <taxon>Streptomyces phaeochromogenes group</taxon>
    </lineage>
</organism>
<reference evidence="2 3" key="1">
    <citation type="submission" date="2023-07" db="EMBL/GenBank/DDBJ databases">
        <title>Comparative genomics of wheat-associated soil bacteria to identify genetic determinants of phenazine resistance.</title>
        <authorList>
            <person name="Mouncey N."/>
        </authorList>
    </citation>
    <scope>NUCLEOTIDE SEQUENCE [LARGE SCALE GENOMIC DNA]</scope>
    <source>
        <strain evidence="2 3">V2I4</strain>
    </source>
</reference>
<keyword evidence="3" id="KW-1185">Reference proteome</keyword>
<dbReference type="EMBL" id="JAUSZI010000002">
    <property type="protein sequence ID" value="MDQ1028120.1"/>
    <property type="molecule type" value="Genomic_DNA"/>
</dbReference>
<keyword evidence="1" id="KW-0812">Transmembrane</keyword>
<dbReference type="Proteomes" id="UP001230328">
    <property type="component" value="Unassembled WGS sequence"/>
</dbReference>
<accession>A0ABU0SX43</accession>
<sequence>MIFEIPVLCVFAWMAWSVFRMSHLPPWRQWLPAVLLTAAVSSRCLLAASGASDLWVFYLPICLAVASWALSLRERRAAGRQMGVEASG</sequence>
<gene>
    <name evidence="2" type="ORF">QF035_005702</name>
</gene>
<protein>
    <submittedName>
        <fullName evidence="2">Uncharacterized protein</fullName>
    </submittedName>
</protein>
<evidence type="ECO:0000313" key="3">
    <source>
        <dbReference type="Proteomes" id="UP001230328"/>
    </source>
</evidence>
<name>A0ABU0SX43_9ACTN</name>
<evidence type="ECO:0000313" key="2">
    <source>
        <dbReference type="EMBL" id="MDQ1028120.1"/>
    </source>
</evidence>
<feature type="transmembrane region" description="Helical" evidence="1">
    <location>
        <begin position="54"/>
        <end position="72"/>
    </location>
</feature>